<evidence type="ECO:0000313" key="2">
    <source>
        <dbReference type="EMBL" id="TCD15074.1"/>
    </source>
</evidence>
<protein>
    <submittedName>
        <fullName evidence="2">DUF992 domain-containing protein</fullName>
    </submittedName>
</protein>
<proteinExistence type="predicted"/>
<dbReference type="Pfam" id="PF06186">
    <property type="entry name" value="DUF992"/>
    <property type="match status" value="1"/>
</dbReference>
<feature type="signal peptide" evidence="1">
    <location>
        <begin position="1"/>
        <end position="23"/>
    </location>
</feature>
<gene>
    <name evidence="2" type="ORF">E0D97_05875</name>
</gene>
<accession>A0A4R0PHM7</accession>
<organism evidence="2 3">
    <name type="scientific">Oricola cellulosilytica</name>
    <dbReference type="NCBI Taxonomy" id="1429082"/>
    <lineage>
        <taxon>Bacteria</taxon>
        <taxon>Pseudomonadati</taxon>
        <taxon>Pseudomonadota</taxon>
        <taxon>Alphaproteobacteria</taxon>
        <taxon>Hyphomicrobiales</taxon>
        <taxon>Ahrensiaceae</taxon>
        <taxon>Oricola</taxon>
    </lineage>
</organism>
<comment type="caution">
    <text evidence="2">The sequence shown here is derived from an EMBL/GenBank/DDBJ whole genome shotgun (WGS) entry which is preliminary data.</text>
</comment>
<dbReference type="InterPro" id="IPR009333">
    <property type="entry name" value="DUF992"/>
</dbReference>
<sequence>MRIRNIALAATIGSLTALNGAVAQDTLIERVEIGVLDCVVSGGTGYIFGSTKDVGCTYKPADGAPEETYFGVISKYGVDIGTTEASYMTWAVLAPTDDPYRPGALAGDYFGVSAEATVGAGIGANALLGGSDETIALQPLSVSGQTGLNFALGVSELELRSSAD</sequence>
<dbReference type="RefSeq" id="WP_131566632.1">
    <property type="nucleotide sequence ID" value="NZ_JAINFK010000004.1"/>
</dbReference>
<keyword evidence="1" id="KW-0732">Signal</keyword>
<dbReference type="Proteomes" id="UP000291301">
    <property type="component" value="Unassembled WGS sequence"/>
</dbReference>
<keyword evidence="3" id="KW-1185">Reference proteome</keyword>
<evidence type="ECO:0000256" key="1">
    <source>
        <dbReference type="SAM" id="SignalP"/>
    </source>
</evidence>
<evidence type="ECO:0000313" key="3">
    <source>
        <dbReference type="Proteomes" id="UP000291301"/>
    </source>
</evidence>
<dbReference type="EMBL" id="SJST01000002">
    <property type="protein sequence ID" value="TCD15074.1"/>
    <property type="molecule type" value="Genomic_DNA"/>
</dbReference>
<name>A0A4R0PHM7_9HYPH</name>
<dbReference type="AlphaFoldDB" id="A0A4R0PHM7"/>
<reference evidence="2 3" key="1">
    <citation type="journal article" date="2015" name="Antonie Van Leeuwenhoek">
        <title>Oricola cellulosilytica gen. nov., sp. nov., a cellulose-degrading bacterium of the family Phyllobacteriaceae isolated from surface seashore water, and emended descriptions of Mesorhizobium loti and Phyllobacterium myrsinacearum.</title>
        <authorList>
            <person name="Hameed A."/>
            <person name="Shahina M."/>
            <person name="Lai W.A."/>
            <person name="Lin S.Y."/>
            <person name="Young L.S."/>
            <person name="Liu Y.C."/>
            <person name="Hsu Y.H."/>
            <person name="Young C.C."/>
        </authorList>
    </citation>
    <scope>NUCLEOTIDE SEQUENCE [LARGE SCALE GENOMIC DNA]</scope>
    <source>
        <strain evidence="2 3">KCTC 52183</strain>
    </source>
</reference>
<feature type="chain" id="PRO_5020651076" evidence="1">
    <location>
        <begin position="24"/>
        <end position="164"/>
    </location>
</feature>
<dbReference type="OrthoDB" id="7362478at2"/>